<keyword evidence="1" id="KW-1133">Transmembrane helix</keyword>
<keyword evidence="1" id="KW-0812">Transmembrane</keyword>
<feature type="transmembrane region" description="Helical" evidence="1">
    <location>
        <begin position="6"/>
        <end position="24"/>
    </location>
</feature>
<comment type="caution">
    <text evidence="2">The sequence shown here is derived from an EMBL/GenBank/DDBJ whole genome shotgun (WGS) entry which is preliminary data.</text>
</comment>
<evidence type="ECO:0000313" key="2">
    <source>
        <dbReference type="EMBL" id="POR00679.1"/>
    </source>
</evidence>
<proteinExistence type="predicted"/>
<keyword evidence="1" id="KW-0472">Membrane</keyword>
<organism evidence="2 3">
    <name type="scientific">Alkalispirochaeta sphaeroplastigenens</name>
    <dbReference type="NCBI Taxonomy" id="1187066"/>
    <lineage>
        <taxon>Bacteria</taxon>
        <taxon>Pseudomonadati</taxon>
        <taxon>Spirochaetota</taxon>
        <taxon>Spirochaetia</taxon>
        <taxon>Spirochaetales</taxon>
        <taxon>Spirochaetaceae</taxon>
        <taxon>Alkalispirochaeta</taxon>
    </lineage>
</organism>
<dbReference type="PANTHER" id="PTHR34703">
    <property type="entry name" value="ANTIPORTER SUBUNIT MNHG2-RELATED"/>
    <property type="match status" value="1"/>
</dbReference>
<accession>A0A2S4JMC9</accession>
<dbReference type="GO" id="GO:0015385">
    <property type="term" value="F:sodium:proton antiporter activity"/>
    <property type="evidence" value="ECO:0007669"/>
    <property type="project" value="TreeGrafter"/>
</dbReference>
<name>A0A2S4JMC9_9SPIO</name>
<dbReference type="InterPro" id="IPR005133">
    <property type="entry name" value="PhaG_MnhG_YufB"/>
</dbReference>
<evidence type="ECO:0000313" key="3">
    <source>
        <dbReference type="Proteomes" id="UP000237350"/>
    </source>
</evidence>
<dbReference type="Pfam" id="PF03334">
    <property type="entry name" value="PhaG_MnhG_YufB"/>
    <property type="match status" value="1"/>
</dbReference>
<dbReference type="EMBL" id="LPWH01000072">
    <property type="protein sequence ID" value="POR00679.1"/>
    <property type="molecule type" value="Genomic_DNA"/>
</dbReference>
<sequence>MLGWFFFILAGFFAVLGTFGVLFMPDVYSRLQAGALSGTTAVVSLLIGSIFWVDPGPLTGRLVVLLLFFLVSSPTATHIIGRYAWRERIVPWRGPR</sequence>
<feature type="transmembrane region" description="Helical" evidence="1">
    <location>
        <begin position="31"/>
        <end position="52"/>
    </location>
</feature>
<gene>
    <name evidence="2" type="ORF">AU468_09460</name>
</gene>
<keyword evidence="3" id="KW-1185">Reference proteome</keyword>
<reference evidence="3" key="1">
    <citation type="submission" date="2015-12" db="EMBL/GenBank/DDBJ databases">
        <authorList>
            <person name="Lodha T.D."/>
            <person name="Chintalapati S."/>
            <person name="Chintalapati V.R."/>
            <person name="Sravanthi T."/>
        </authorList>
    </citation>
    <scope>NUCLEOTIDE SEQUENCE [LARGE SCALE GENOMIC DNA]</scope>
    <source>
        <strain evidence="3">JC133</strain>
    </source>
</reference>
<dbReference type="AlphaFoldDB" id="A0A2S4JMC9"/>
<dbReference type="PANTHER" id="PTHR34703:SF1">
    <property type="entry name" value="ANTIPORTER SUBUNIT MNHG2-RELATED"/>
    <property type="match status" value="1"/>
</dbReference>
<protein>
    <submittedName>
        <fullName evidence="2">Cation:proton antiporter</fullName>
    </submittedName>
</protein>
<dbReference type="Proteomes" id="UP000237350">
    <property type="component" value="Unassembled WGS sequence"/>
</dbReference>
<evidence type="ECO:0000256" key="1">
    <source>
        <dbReference type="SAM" id="Phobius"/>
    </source>
</evidence>
<feature type="transmembrane region" description="Helical" evidence="1">
    <location>
        <begin position="64"/>
        <end position="85"/>
    </location>
</feature>